<keyword evidence="2" id="KW-1185">Reference proteome</keyword>
<proteinExistence type="predicted"/>
<accession>A0ABQ5IA03</accession>
<protein>
    <submittedName>
        <fullName evidence="1">Uncharacterized protein</fullName>
    </submittedName>
</protein>
<comment type="caution">
    <text evidence="1">The sequence shown here is derived from an EMBL/GenBank/DDBJ whole genome shotgun (WGS) entry which is preliminary data.</text>
</comment>
<organism evidence="1 2">
    <name type="scientific">Tanacetum coccineum</name>
    <dbReference type="NCBI Taxonomy" id="301880"/>
    <lineage>
        <taxon>Eukaryota</taxon>
        <taxon>Viridiplantae</taxon>
        <taxon>Streptophyta</taxon>
        <taxon>Embryophyta</taxon>
        <taxon>Tracheophyta</taxon>
        <taxon>Spermatophyta</taxon>
        <taxon>Magnoliopsida</taxon>
        <taxon>eudicotyledons</taxon>
        <taxon>Gunneridae</taxon>
        <taxon>Pentapetalae</taxon>
        <taxon>asterids</taxon>
        <taxon>campanulids</taxon>
        <taxon>Asterales</taxon>
        <taxon>Asteraceae</taxon>
        <taxon>Asteroideae</taxon>
        <taxon>Anthemideae</taxon>
        <taxon>Anthemidinae</taxon>
        <taxon>Tanacetum</taxon>
    </lineage>
</organism>
<dbReference type="EMBL" id="BQNB010020468">
    <property type="protein sequence ID" value="GJT96297.1"/>
    <property type="molecule type" value="Genomic_DNA"/>
</dbReference>
<reference evidence="1" key="1">
    <citation type="journal article" date="2022" name="Int. J. Mol. Sci.">
        <title>Draft Genome of Tanacetum Coccineum: Genomic Comparison of Closely Related Tanacetum-Family Plants.</title>
        <authorList>
            <person name="Yamashiro T."/>
            <person name="Shiraishi A."/>
            <person name="Nakayama K."/>
            <person name="Satake H."/>
        </authorList>
    </citation>
    <scope>NUCLEOTIDE SEQUENCE</scope>
</reference>
<name>A0ABQ5IA03_9ASTR</name>
<dbReference type="Proteomes" id="UP001151760">
    <property type="component" value="Unassembled WGS sequence"/>
</dbReference>
<sequence>MLKKALFKDNLGCKPETYRRNLLRYLNELDKLIDERVFKYGELWMKEREVKEIKEIEKRLKEREIQQQESLSTDSTTLDTTLVTEGISLDASDAVFSTVECSESFKD</sequence>
<gene>
    <name evidence="1" type="ORF">Tco_1091815</name>
</gene>
<evidence type="ECO:0000313" key="2">
    <source>
        <dbReference type="Proteomes" id="UP001151760"/>
    </source>
</evidence>
<evidence type="ECO:0000313" key="1">
    <source>
        <dbReference type="EMBL" id="GJT96297.1"/>
    </source>
</evidence>
<reference evidence="1" key="2">
    <citation type="submission" date="2022-01" db="EMBL/GenBank/DDBJ databases">
        <authorList>
            <person name="Yamashiro T."/>
            <person name="Shiraishi A."/>
            <person name="Satake H."/>
            <person name="Nakayama K."/>
        </authorList>
    </citation>
    <scope>NUCLEOTIDE SEQUENCE</scope>
</reference>